<dbReference type="InterPro" id="IPR014756">
    <property type="entry name" value="Ig_E-set"/>
</dbReference>
<feature type="domain" description="IPT/TIG" evidence="4">
    <location>
        <begin position="786"/>
        <end position="875"/>
    </location>
</feature>
<dbReference type="InterPro" id="IPR015915">
    <property type="entry name" value="Kelch-typ_b-propeller"/>
</dbReference>
<dbReference type="Pfam" id="PF01833">
    <property type="entry name" value="TIG"/>
    <property type="match status" value="2"/>
</dbReference>
<dbReference type="SMART" id="SM00429">
    <property type="entry name" value="IPT"/>
    <property type="match status" value="2"/>
</dbReference>
<dbReference type="SUPFAM" id="SSF57850">
    <property type="entry name" value="RING/U-box"/>
    <property type="match status" value="1"/>
</dbReference>
<keyword evidence="2" id="KW-0472">Membrane</keyword>
<evidence type="ECO:0000313" key="5">
    <source>
        <dbReference type="EMBL" id="CAD8480754.1"/>
    </source>
</evidence>
<keyword evidence="2" id="KW-1133">Transmembrane helix</keyword>
<dbReference type="AlphaFoldDB" id="A0A7S0HJB5"/>
<feature type="domain" description="IPT/TIG" evidence="4">
    <location>
        <begin position="683"/>
        <end position="785"/>
    </location>
</feature>
<sequence>MYNHMNKIVLGVLGVLIVGIPGCSSSSNDLYGLTSRWEKLATNSKEALTRNGFGIMQLNDQIAIFGGLQGPTASATYLNDLWELRADGEFHQVDCCGWSRRMNFAYTLHTVNGTPILFLIGGYYFTGNVASFYNDVWSTSDFVQFSFVKRSTSGYLPPCSLCVAVSYQGNIFLLGGCNSLDNSCGTAQKQIYFSPDGTSWQKAITDSDAEILWKEKSSTKFMAAVSGGKLIVVIGSQATDSKDVWSLSWNDGTKTLSIGTGAIGNIPNEEGGGKFSAVLLSLFSNLWLLTGASGSTITDYISYSADGGVNWAGSILDQQQQNIFKRQRAAGTVWQQRICVLGGILSSDLPAADMWCSVPPKFPSPTFYSNQQLLQAATWYPSPLTVSIQTGRVPTESCAEIRYDVAAQAAAPSSLQQTVSLSSPSFTLDLAGGSSQTKYIFAQVVFPCSKGFTNSDIYPFAVNLMQQLRQPSSSSSGVFSVKGIEVAMVQLACQGDVAGASVRYTYGSEATEQTSPSPVSLVLVDGSSSVKAKCIASHWVDSSEIQFSFIVNREAAQGPKSTTSSSSTTSRASSPMDSTPIPSSPQQPPPQVSSFNFCCQLFCQSSCETPTSSAGCVSLLGSNLNRVEGVEVSSRSCVSKEASETRVLCCFDLRLGEEAVTIRWSDLEQPKSAVVGNVRFYPALVAVLAFSPGIPCSGSTISISGSNFGALLAGQQFSESSSSFLGHKVRGIVGHTTATQVEWVSDSSVLVMAPPGAGANLKVQLLVDGVDLMEQASVSQRFSYLPPAITSIKPSLGAAEGSMLVTIMGRNFGCSADALTVQLGSQPCKMGSLKINELICSSPPRSQNLSQSIVVDATVLLANQAATSVRAYQYVAASQAVTIYFISLSNEQVTTFIKFLWSRLNAISIDQFYVVPSTRRSSPSLTLRILSTSLSSMEYEMLMRNLITTANSPGGFADSGLQVTGLLLPSGERINLLASATGPTSTPAAAQGSSSLPSSQIAVIVCCVVVVVSGFLYLAPRFRRRISSRVPPPLFSPNIVFSQSELADELPSIRVVSSGTTGWIFEEEGTGFGCEQCRRSGFRVCIHQTMKSVFENVSPPSRYDDDDDEANDELCIVCLDRPRDVIIVHGNEEKTLHKVTCSECTQRIREAGGTCPMCRQPIFDVL</sequence>
<accession>A0A7S0HJB5</accession>
<evidence type="ECO:0000256" key="1">
    <source>
        <dbReference type="SAM" id="MobiDB-lite"/>
    </source>
</evidence>
<evidence type="ECO:0000256" key="2">
    <source>
        <dbReference type="SAM" id="Phobius"/>
    </source>
</evidence>
<dbReference type="Gene3D" id="2.60.40.10">
    <property type="entry name" value="Immunoglobulins"/>
    <property type="match status" value="2"/>
</dbReference>
<organism evidence="5">
    <name type="scientific">Hanusia phi</name>
    <dbReference type="NCBI Taxonomy" id="3032"/>
    <lineage>
        <taxon>Eukaryota</taxon>
        <taxon>Cryptophyceae</taxon>
        <taxon>Pyrenomonadales</taxon>
        <taxon>Geminigeraceae</taxon>
        <taxon>Hanusia</taxon>
    </lineage>
</organism>
<feature type="transmembrane region" description="Helical" evidence="2">
    <location>
        <begin position="1001"/>
        <end position="1019"/>
    </location>
</feature>
<feature type="compositionally biased region" description="Low complexity" evidence="1">
    <location>
        <begin position="561"/>
        <end position="581"/>
    </location>
</feature>
<dbReference type="InterPro" id="IPR013783">
    <property type="entry name" value="Ig-like_fold"/>
</dbReference>
<keyword evidence="2" id="KW-0812">Transmembrane</keyword>
<evidence type="ECO:0000259" key="4">
    <source>
        <dbReference type="SMART" id="SM00429"/>
    </source>
</evidence>
<dbReference type="EMBL" id="HBEO01012669">
    <property type="protein sequence ID" value="CAD8480754.1"/>
    <property type="molecule type" value="Transcribed_RNA"/>
</dbReference>
<dbReference type="SUPFAM" id="SSF81296">
    <property type="entry name" value="E set domains"/>
    <property type="match status" value="2"/>
</dbReference>
<dbReference type="PANTHER" id="PTHR23361">
    <property type="entry name" value="MUCIN"/>
    <property type="match status" value="1"/>
</dbReference>
<reference evidence="5" key="1">
    <citation type="submission" date="2021-01" db="EMBL/GenBank/DDBJ databases">
        <authorList>
            <person name="Corre E."/>
            <person name="Pelletier E."/>
            <person name="Niang G."/>
            <person name="Scheremetjew M."/>
            <person name="Finn R."/>
            <person name="Kale V."/>
            <person name="Holt S."/>
            <person name="Cochrane G."/>
            <person name="Meng A."/>
            <person name="Brown T."/>
            <person name="Cohen L."/>
        </authorList>
    </citation>
    <scope>NUCLEOTIDE SEQUENCE</scope>
    <source>
        <strain evidence="5">CCMP325</strain>
    </source>
</reference>
<dbReference type="Gene3D" id="2.120.10.80">
    <property type="entry name" value="Kelch-type beta propeller"/>
    <property type="match status" value="1"/>
</dbReference>
<feature type="signal peptide" evidence="3">
    <location>
        <begin position="1"/>
        <end position="25"/>
    </location>
</feature>
<dbReference type="SUPFAM" id="SSF117281">
    <property type="entry name" value="Kelch motif"/>
    <property type="match status" value="1"/>
</dbReference>
<dbReference type="Pfam" id="PF13920">
    <property type="entry name" value="zf-C3HC4_3"/>
    <property type="match status" value="1"/>
</dbReference>
<keyword evidence="3" id="KW-0732">Signal</keyword>
<dbReference type="InterPro" id="IPR002909">
    <property type="entry name" value="IPT_dom"/>
</dbReference>
<evidence type="ECO:0000256" key="3">
    <source>
        <dbReference type="SAM" id="SignalP"/>
    </source>
</evidence>
<dbReference type="CDD" id="cd16646">
    <property type="entry name" value="mRING-HC-C2H2C4_MDM2-like"/>
    <property type="match status" value="1"/>
</dbReference>
<feature type="region of interest" description="Disordered" evidence="1">
    <location>
        <begin position="558"/>
        <end position="589"/>
    </location>
</feature>
<feature type="chain" id="PRO_5030959004" description="IPT/TIG domain-containing protein" evidence="3">
    <location>
        <begin position="26"/>
        <end position="1166"/>
    </location>
</feature>
<gene>
    <name evidence="5" type="ORF">HPHI1048_LOCUS8639</name>
</gene>
<dbReference type="InterPro" id="IPR013083">
    <property type="entry name" value="Znf_RING/FYVE/PHD"/>
</dbReference>
<proteinExistence type="predicted"/>
<dbReference type="CDD" id="cd00603">
    <property type="entry name" value="IPT_PCSR"/>
    <property type="match status" value="1"/>
</dbReference>
<name>A0A7S0HJB5_9CRYP</name>
<dbReference type="Gene3D" id="3.30.40.10">
    <property type="entry name" value="Zinc/RING finger domain, C3HC4 (zinc finger)"/>
    <property type="match status" value="1"/>
</dbReference>
<protein>
    <recommendedName>
        <fullName evidence="4">IPT/TIG domain-containing protein</fullName>
    </recommendedName>
</protein>
<dbReference type="PANTHER" id="PTHR23361:SF19">
    <property type="entry name" value="IPT_TIG DOMAIN-CONTAINING PROTEIN-RELATED"/>
    <property type="match status" value="1"/>
</dbReference>